<accession>A0ACB6ZTW7</accession>
<dbReference type="EMBL" id="MU117966">
    <property type="protein sequence ID" value="KAF9652994.1"/>
    <property type="molecule type" value="Genomic_DNA"/>
</dbReference>
<evidence type="ECO:0000313" key="2">
    <source>
        <dbReference type="Proteomes" id="UP000886501"/>
    </source>
</evidence>
<sequence length="636" mass="68034">MDNSHEYSSLPNSCIPNVVPPGIDPSLVDFREFYPYIPNEIKHRKRTTQAQLEILEQTFAHDKKPNGVMRANLARQLDMTPRGVWFQNRRAKEKTLAKKAAAAKLQQPQPPPADSSDSQEGAGANDSTSLQRSSSTATDSKRPSISPSVSPPAVDGLDSSKDPQPTAPSIPSARYDLTDPNHPINHRRGSLPIITRSTSDDYSRHRIQPTFDPLARRGSLGMDVSRLAAHPYAYLAAAANNGVGNGVYMGPGPVRGHRIHGSGKSNSLPGAKAADQYGHLPPSYRPILSHRASMPYVFSQGTPHSMGTAFVPIKHSAPAFTSRYHDGLYSISSRSITEPIPGPLPNPNFSFGDSTASPPAPSPSTSESSEQLAAALNSYAFPPVTDADQEDEVPPSASYGPFVTRFNSIASLADSESSITSGFYSEPGSVDEYPADFHPHSRRQSHVLDHFSNLGIEGHTSASPTDSANRSPEQVHSSENTSGVNTAYASPRSNVSNGGSPHPSTKPVRFSLTSELASALSANPDGSVPYDGTEKYTEGARIMTNPVISPPTLESAPLIGNVGRACYESQYSTSSYSIYNDAFNATSKVGHYTVPTYGNGQSHSGLTNPTSIVSPVYSNQESTIVDVAAYRFGTSH</sequence>
<reference evidence="1" key="1">
    <citation type="submission" date="2019-10" db="EMBL/GenBank/DDBJ databases">
        <authorList>
            <consortium name="DOE Joint Genome Institute"/>
            <person name="Kuo A."/>
            <person name="Miyauchi S."/>
            <person name="Kiss E."/>
            <person name="Drula E."/>
            <person name="Kohler A."/>
            <person name="Sanchez-Garcia M."/>
            <person name="Andreopoulos B."/>
            <person name="Barry K.W."/>
            <person name="Bonito G."/>
            <person name="Buee M."/>
            <person name="Carver A."/>
            <person name="Chen C."/>
            <person name="Cichocki N."/>
            <person name="Clum A."/>
            <person name="Culley D."/>
            <person name="Crous P.W."/>
            <person name="Fauchery L."/>
            <person name="Girlanda M."/>
            <person name="Hayes R."/>
            <person name="Keri Z."/>
            <person name="Labutti K."/>
            <person name="Lipzen A."/>
            <person name="Lombard V."/>
            <person name="Magnuson J."/>
            <person name="Maillard F."/>
            <person name="Morin E."/>
            <person name="Murat C."/>
            <person name="Nolan M."/>
            <person name="Ohm R."/>
            <person name="Pangilinan J."/>
            <person name="Pereira M."/>
            <person name="Perotto S."/>
            <person name="Peter M."/>
            <person name="Riley R."/>
            <person name="Sitrit Y."/>
            <person name="Stielow B."/>
            <person name="Szollosi G."/>
            <person name="Zifcakova L."/>
            <person name="Stursova M."/>
            <person name="Spatafora J.W."/>
            <person name="Tedersoo L."/>
            <person name="Vaario L.-M."/>
            <person name="Yamada A."/>
            <person name="Yan M."/>
            <person name="Wang P."/>
            <person name="Xu J."/>
            <person name="Bruns T."/>
            <person name="Baldrian P."/>
            <person name="Vilgalys R."/>
            <person name="Henrissat B."/>
            <person name="Grigoriev I.V."/>
            <person name="Hibbett D."/>
            <person name="Nagy L.G."/>
            <person name="Martin F.M."/>
        </authorList>
    </citation>
    <scope>NUCLEOTIDE SEQUENCE</scope>
    <source>
        <strain evidence="1">P2</strain>
    </source>
</reference>
<keyword evidence="2" id="KW-1185">Reference proteome</keyword>
<reference evidence="1" key="2">
    <citation type="journal article" date="2020" name="Nat. Commun.">
        <title>Large-scale genome sequencing of mycorrhizal fungi provides insights into the early evolution of symbiotic traits.</title>
        <authorList>
            <person name="Miyauchi S."/>
            <person name="Kiss E."/>
            <person name="Kuo A."/>
            <person name="Drula E."/>
            <person name="Kohler A."/>
            <person name="Sanchez-Garcia M."/>
            <person name="Morin E."/>
            <person name="Andreopoulos B."/>
            <person name="Barry K.W."/>
            <person name="Bonito G."/>
            <person name="Buee M."/>
            <person name="Carver A."/>
            <person name="Chen C."/>
            <person name="Cichocki N."/>
            <person name="Clum A."/>
            <person name="Culley D."/>
            <person name="Crous P.W."/>
            <person name="Fauchery L."/>
            <person name="Girlanda M."/>
            <person name="Hayes R.D."/>
            <person name="Keri Z."/>
            <person name="LaButti K."/>
            <person name="Lipzen A."/>
            <person name="Lombard V."/>
            <person name="Magnuson J."/>
            <person name="Maillard F."/>
            <person name="Murat C."/>
            <person name="Nolan M."/>
            <person name="Ohm R.A."/>
            <person name="Pangilinan J."/>
            <person name="Pereira M.F."/>
            <person name="Perotto S."/>
            <person name="Peter M."/>
            <person name="Pfister S."/>
            <person name="Riley R."/>
            <person name="Sitrit Y."/>
            <person name="Stielow J.B."/>
            <person name="Szollosi G."/>
            <person name="Zifcakova L."/>
            <person name="Stursova M."/>
            <person name="Spatafora J.W."/>
            <person name="Tedersoo L."/>
            <person name="Vaario L.M."/>
            <person name="Yamada A."/>
            <person name="Yan M."/>
            <person name="Wang P."/>
            <person name="Xu J."/>
            <person name="Bruns T."/>
            <person name="Baldrian P."/>
            <person name="Vilgalys R."/>
            <person name="Dunand C."/>
            <person name="Henrissat B."/>
            <person name="Grigoriev I.V."/>
            <person name="Hibbett D."/>
            <person name="Nagy L.G."/>
            <person name="Martin F.M."/>
        </authorList>
    </citation>
    <scope>NUCLEOTIDE SEQUENCE</scope>
    <source>
        <strain evidence="1">P2</strain>
    </source>
</reference>
<protein>
    <submittedName>
        <fullName evidence="1">Uncharacterized protein</fullName>
    </submittedName>
</protein>
<name>A0ACB6ZTW7_THEGA</name>
<comment type="caution">
    <text evidence="1">The sequence shown here is derived from an EMBL/GenBank/DDBJ whole genome shotgun (WGS) entry which is preliminary data.</text>
</comment>
<organism evidence="1 2">
    <name type="scientific">Thelephora ganbajun</name>
    <name type="common">Ganba fungus</name>
    <dbReference type="NCBI Taxonomy" id="370292"/>
    <lineage>
        <taxon>Eukaryota</taxon>
        <taxon>Fungi</taxon>
        <taxon>Dikarya</taxon>
        <taxon>Basidiomycota</taxon>
        <taxon>Agaricomycotina</taxon>
        <taxon>Agaricomycetes</taxon>
        <taxon>Thelephorales</taxon>
        <taxon>Thelephoraceae</taxon>
        <taxon>Thelephora</taxon>
    </lineage>
</organism>
<dbReference type="Proteomes" id="UP000886501">
    <property type="component" value="Unassembled WGS sequence"/>
</dbReference>
<evidence type="ECO:0000313" key="1">
    <source>
        <dbReference type="EMBL" id="KAF9652994.1"/>
    </source>
</evidence>
<gene>
    <name evidence="1" type="ORF">BDM02DRAFT_3183320</name>
</gene>
<proteinExistence type="predicted"/>